<keyword evidence="2" id="KW-1133">Transmembrane helix</keyword>
<name>A0A165BHJ1_9APHY</name>
<dbReference type="GeneID" id="63819727"/>
<evidence type="ECO:0000313" key="4">
    <source>
        <dbReference type="Proteomes" id="UP000076871"/>
    </source>
</evidence>
<feature type="transmembrane region" description="Helical" evidence="2">
    <location>
        <begin position="67"/>
        <end position="89"/>
    </location>
</feature>
<dbReference type="EMBL" id="KV427671">
    <property type="protein sequence ID" value="KZT01067.1"/>
    <property type="molecule type" value="Genomic_DNA"/>
</dbReference>
<evidence type="ECO:0000313" key="3">
    <source>
        <dbReference type="EMBL" id="KZT01067.1"/>
    </source>
</evidence>
<dbReference type="Proteomes" id="UP000076871">
    <property type="component" value="Unassembled WGS sequence"/>
</dbReference>
<dbReference type="AlphaFoldDB" id="A0A165BHJ1"/>
<reference evidence="3 4" key="1">
    <citation type="journal article" date="2016" name="Mol. Biol. Evol.">
        <title>Comparative Genomics of Early-Diverging Mushroom-Forming Fungi Provides Insights into the Origins of Lignocellulose Decay Capabilities.</title>
        <authorList>
            <person name="Nagy L.G."/>
            <person name="Riley R."/>
            <person name="Tritt A."/>
            <person name="Adam C."/>
            <person name="Daum C."/>
            <person name="Floudas D."/>
            <person name="Sun H."/>
            <person name="Yadav J.S."/>
            <person name="Pangilinan J."/>
            <person name="Larsson K.H."/>
            <person name="Matsuura K."/>
            <person name="Barry K."/>
            <person name="Labutti K."/>
            <person name="Kuo R."/>
            <person name="Ohm R.A."/>
            <person name="Bhattacharya S.S."/>
            <person name="Shirouzu T."/>
            <person name="Yoshinaga Y."/>
            <person name="Martin F.M."/>
            <person name="Grigoriev I.V."/>
            <person name="Hibbett D.S."/>
        </authorList>
    </citation>
    <scope>NUCLEOTIDE SEQUENCE [LARGE SCALE GENOMIC DNA]</scope>
    <source>
        <strain evidence="3 4">93-53</strain>
    </source>
</reference>
<feature type="compositionally biased region" description="Low complexity" evidence="1">
    <location>
        <begin position="40"/>
        <end position="57"/>
    </location>
</feature>
<proteinExistence type="predicted"/>
<evidence type="ECO:0000256" key="1">
    <source>
        <dbReference type="SAM" id="MobiDB-lite"/>
    </source>
</evidence>
<keyword evidence="2" id="KW-0812">Transmembrane</keyword>
<organism evidence="3 4">
    <name type="scientific">Laetiporus sulphureus 93-53</name>
    <dbReference type="NCBI Taxonomy" id="1314785"/>
    <lineage>
        <taxon>Eukaryota</taxon>
        <taxon>Fungi</taxon>
        <taxon>Dikarya</taxon>
        <taxon>Basidiomycota</taxon>
        <taxon>Agaricomycotina</taxon>
        <taxon>Agaricomycetes</taxon>
        <taxon>Polyporales</taxon>
        <taxon>Laetiporus</taxon>
    </lineage>
</organism>
<gene>
    <name evidence="3" type="ORF">LAESUDRAFT_498778</name>
</gene>
<dbReference type="RefSeq" id="XP_040758807.1">
    <property type="nucleotide sequence ID" value="XM_040902696.1"/>
</dbReference>
<accession>A0A165BHJ1</accession>
<keyword evidence="4" id="KW-1185">Reference proteome</keyword>
<protein>
    <submittedName>
        <fullName evidence="3">Uncharacterized protein</fullName>
    </submittedName>
</protein>
<dbReference type="InParanoid" id="A0A165BHJ1"/>
<sequence length="239" mass="25559">MYMNEPSLLSRRRPSTVHLNNRDNMAAGPAIVSGPGGSSSSGSSSDSGPSDPSAGSSHYDSNTVTRVVIPVVVSLALSMLVGIVILWLYKSSRYRRRQAIPNPFTASKKPQLWDVRLSPSPTGSLDDARWSHITPLSVKSIPGDVYELERLVSASVHLPEVSRDRPLSVQTSSSTASNILKKPRSKADDGWLRVSVAIAMPSPTSRRLSGKECRGGAGVGERAAPMCLGVADIRKREGV</sequence>
<keyword evidence="2" id="KW-0472">Membrane</keyword>
<feature type="region of interest" description="Disordered" evidence="1">
    <location>
        <begin position="1"/>
        <end position="59"/>
    </location>
</feature>
<evidence type="ECO:0000256" key="2">
    <source>
        <dbReference type="SAM" id="Phobius"/>
    </source>
</evidence>